<keyword evidence="3" id="KW-1185">Reference proteome</keyword>
<reference evidence="2" key="4">
    <citation type="submission" date="2025-09" db="UniProtKB">
        <authorList>
            <consortium name="Ensembl"/>
        </authorList>
    </citation>
    <scope>IDENTIFICATION</scope>
    <source>
        <strain evidence="2">JP 163 A</strain>
    </source>
</reference>
<dbReference type="OMA" id="EDINSWM"/>
<dbReference type="SUPFAM" id="SSF56672">
    <property type="entry name" value="DNA/RNA polymerases"/>
    <property type="match status" value="1"/>
</dbReference>
<evidence type="ECO:0000313" key="2">
    <source>
        <dbReference type="Ensembl" id="ENSXMAP00000041452.1"/>
    </source>
</evidence>
<evidence type="ECO:0000313" key="3">
    <source>
        <dbReference type="Proteomes" id="UP000002852"/>
    </source>
</evidence>
<reference evidence="3" key="1">
    <citation type="submission" date="2012-01" db="EMBL/GenBank/DDBJ databases">
        <authorList>
            <person name="Walter R."/>
            <person name="Schartl M."/>
            <person name="Warren W."/>
        </authorList>
    </citation>
    <scope>NUCLEOTIDE SEQUENCE [LARGE SCALE GENOMIC DNA]</scope>
    <source>
        <strain evidence="3">JP 163 A</strain>
    </source>
</reference>
<dbReference type="AlphaFoldDB" id="A0A3B5RCL6"/>
<feature type="domain" description="Reverse transcriptase" evidence="1">
    <location>
        <begin position="172"/>
        <end position="446"/>
    </location>
</feature>
<dbReference type="InterPro" id="IPR043502">
    <property type="entry name" value="DNA/RNA_pol_sf"/>
</dbReference>
<dbReference type="PROSITE" id="PS50878">
    <property type="entry name" value="RT_POL"/>
    <property type="match status" value="1"/>
</dbReference>
<dbReference type="Ensembl" id="ENSXMAT00000042578.1">
    <property type="protein sequence ID" value="ENSXMAP00000041452.1"/>
    <property type="gene ID" value="ENSXMAG00000027958.1"/>
</dbReference>
<reference evidence="2" key="3">
    <citation type="submission" date="2025-08" db="UniProtKB">
        <authorList>
            <consortium name="Ensembl"/>
        </authorList>
    </citation>
    <scope>IDENTIFICATION</scope>
    <source>
        <strain evidence="2">JP 163 A</strain>
    </source>
</reference>
<dbReference type="GeneTree" id="ENSGT01150000286909"/>
<dbReference type="InParanoid" id="A0A3B5RCL6"/>
<reference evidence="3" key="2">
    <citation type="journal article" date="2013" name="Nat. Genet.">
        <title>The genome of the platyfish, Xiphophorus maculatus, provides insights into evolutionary adaptation and several complex traits.</title>
        <authorList>
            <person name="Schartl M."/>
            <person name="Walter R.B."/>
            <person name="Shen Y."/>
            <person name="Garcia T."/>
            <person name="Catchen J."/>
            <person name="Amores A."/>
            <person name="Braasch I."/>
            <person name="Chalopin D."/>
            <person name="Volff J.N."/>
            <person name="Lesch K.P."/>
            <person name="Bisazza A."/>
            <person name="Minx P."/>
            <person name="Hillier L."/>
            <person name="Wilson R.K."/>
            <person name="Fuerstenberg S."/>
            <person name="Boore J."/>
            <person name="Searle S."/>
            <person name="Postlethwait J.H."/>
            <person name="Warren W.C."/>
        </authorList>
    </citation>
    <scope>NUCLEOTIDE SEQUENCE [LARGE SCALE GENOMIC DNA]</scope>
    <source>
        <strain evidence="3">JP 163 A</strain>
    </source>
</reference>
<accession>A0A3B5RCL6</accession>
<dbReference type="Pfam" id="PF00078">
    <property type="entry name" value="RVT_1"/>
    <property type="match status" value="1"/>
</dbReference>
<protein>
    <recommendedName>
        <fullName evidence="1">Reverse transcriptase domain-containing protein</fullName>
    </recommendedName>
</protein>
<sequence length="646" mass="72332">MAFISVIILRGVTKVPSLCDSWSANLANRSLKDCWRLYQSTVKEAKREYLANIILSNCHNQRVLFNTIDSLLNIPQNACLEASPDVCDDFLHFFIEKVGSTRALITAPDSDPSVLVPRSAAFDQFVPVTVSLLEDAVGHIKPSGSPRDPVPPRFFKDILSSIGQPVLAIINSSLSSGVVPASFKHAVVQPLLKKPGLDQTVLANYRPISKLPFLSKVLEKLVYCQLKQFLDYNGILEVFQSGFKTLHSTESALIRVFNDILLSCDSGNHVVLILLDLTAAFDTVDHDILISRLYHVVGIGGTVLKWFRSYLEERTISVKIGDSESSTASMPYGVPQGSILGPLLFSLYLLPLGSVLRKHGISFHCYADDCQIYLPLKQKDVHSIKHLLACLGDIKAWLALNFLNFNENKTEVMVFGPSGSCESSSVDLGPLEVYFKPVITDLGFKVDSDFKLDSQIRAVVKSSFYHLRRLASVKSFLSRQHFETVIHAFISTRLDYCNALYLGVSQSLLSRLQLVQNAAARLLTGTRKREHVTPVLASLHWLPVYFRIHFKILMFVFKSLHNLAPAYLSELLHPYIPYRSLRSADQLLLEVPRSRRKLRGDRAFSVMGPKLWNNLPLQVREAPSLSTFKARLKTHLFYLAFNSSGI</sequence>
<dbReference type="PANTHER" id="PTHR33332">
    <property type="entry name" value="REVERSE TRANSCRIPTASE DOMAIN-CONTAINING PROTEIN"/>
    <property type="match status" value="1"/>
</dbReference>
<dbReference type="STRING" id="8083.ENSXMAP00000041452"/>
<dbReference type="Proteomes" id="UP000002852">
    <property type="component" value="Unassembled WGS sequence"/>
</dbReference>
<name>A0A3B5RCL6_XIPMA</name>
<organism evidence="2 3">
    <name type="scientific">Xiphophorus maculatus</name>
    <name type="common">Southern platyfish</name>
    <name type="synonym">Platypoecilus maculatus</name>
    <dbReference type="NCBI Taxonomy" id="8083"/>
    <lineage>
        <taxon>Eukaryota</taxon>
        <taxon>Metazoa</taxon>
        <taxon>Chordata</taxon>
        <taxon>Craniata</taxon>
        <taxon>Vertebrata</taxon>
        <taxon>Euteleostomi</taxon>
        <taxon>Actinopterygii</taxon>
        <taxon>Neopterygii</taxon>
        <taxon>Teleostei</taxon>
        <taxon>Neoteleostei</taxon>
        <taxon>Acanthomorphata</taxon>
        <taxon>Ovalentaria</taxon>
        <taxon>Atherinomorphae</taxon>
        <taxon>Cyprinodontiformes</taxon>
        <taxon>Poeciliidae</taxon>
        <taxon>Poeciliinae</taxon>
        <taxon>Xiphophorus</taxon>
    </lineage>
</organism>
<evidence type="ECO:0000259" key="1">
    <source>
        <dbReference type="PROSITE" id="PS50878"/>
    </source>
</evidence>
<dbReference type="CDD" id="cd01650">
    <property type="entry name" value="RT_nLTR_like"/>
    <property type="match status" value="1"/>
</dbReference>
<dbReference type="InterPro" id="IPR000477">
    <property type="entry name" value="RT_dom"/>
</dbReference>
<proteinExistence type="predicted"/>